<dbReference type="InterPro" id="IPR036291">
    <property type="entry name" value="NAD(P)-bd_dom_sf"/>
</dbReference>
<dbReference type="InterPro" id="IPR051203">
    <property type="entry name" value="Polysaccharide_Synthase-Rel"/>
</dbReference>
<organism evidence="4 5">
    <name type="scientific">Turneriella parva (strain ATCC BAA-1111 / DSM 21527 / NCTC 11395 / H)</name>
    <name type="common">Leptospira parva</name>
    <dbReference type="NCBI Taxonomy" id="869212"/>
    <lineage>
        <taxon>Bacteria</taxon>
        <taxon>Pseudomonadati</taxon>
        <taxon>Spirochaetota</taxon>
        <taxon>Spirochaetia</taxon>
        <taxon>Leptospirales</taxon>
        <taxon>Leptospiraceae</taxon>
        <taxon>Turneriella</taxon>
    </lineage>
</organism>
<evidence type="ECO:0000313" key="4">
    <source>
        <dbReference type="EMBL" id="AFM11038.1"/>
    </source>
</evidence>
<dbReference type="Gene3D" id="3.40.50.720">
    <property type="entry name" value="NAD(P)-binding Rossmann-like Domain"/>
    <property type="match status" value="2"/>
</dbReference>
<feature type="transmembrane region" description="Helical" evidence="2">
    <location>
        <begin position="35"/>
        <end position="54"/>
    </location>
</feature>
<dbReference type="SUPFAM" id="SSF51735">
    <property type="entry name" value="NAD(P)-binding Rossmann-fold domains"/>
    <property type="match status" value="2"/>
</dbReference>
<feature type="transmembrane region" description="Helical" evidence="2">
    <location>
        <begin position="95"/>
        <end position="115"/>
    </location>
</feature>
<evidence type="ECO:0000313" key="5">
    <source>
        <dbReference type="Proteomes" id="UP000006048"/>
    </source>
</evidence>
<dbReference type="Proteomes" id="UP000006048">
    <property type="component" value="Chromosome"/>
</dbReference>
<keyword evidence="2" id="KW-1133">Transmembrane helix</keyword>
<dbReference type="KEGG" id="tpx:Turpa_0382"/>
<protein>
    <submittedName>
        <fullName evidence="4">Polysaccharide biosynthesis protein CapD</fullName>
    </submittedName>
</protein>
<dbReference type="InterPro" id="IPR003869">
    <property type="entry name" value="Polysac_CapD-like"/>
</dbReference>
<feature type="transmembrane region" description="Helical" evidence="2">
    <location>
        <begin position="66"/>
        <end position="89"/>
    </location>
</feature>
<gene>
    <name evidence="4" type="ordered locus">Turpa_0382</name>
</gene>
<accession>I4B181</accession>
<dbReference type="STRING" id="869212.Turpa_0382"/>
<proteinExistence type="inferred from homology"/>
<dbReference type="Pfam" id="PF02719">
    <property type="entry name" value="Polysacc_synt_2"/>
    <property type="match status" value="1"/>
</dbReference>
<comment type="similarity">
    <text evidence="1">Belongs to the polysaccharide synthase family.</text>
</comment>
<dbReference type="PATRIC" id="fig|869212.3.peg.352"/>
<dbReference type="EMBL" id="CP002959">
    <property type="protein sequence ID" value="AFM11038.1"/>
    <property type="molecule type" value="Genomic_DNA"/>
</dbReference>
<dbReference type="AlphaFoldDB" id="I4B181"/>
<keyword evidence="5" id="KW-1185">Reference proteome</keyword>
<feature type="domain" description="Polysaccharide biosynthesis protein CapD-like" evidence="3">
    <location>
        <begin position="265"/>
        <end position="544"/>
    </location>
</feature>
<dbReference type="HOGENOM" id="CLU_013560_6_0_12"/>
<dbReference type="PANTHER" id="PTHR43318">
    <property type="entry name" value="UDP-N-ACETYLGLUCOSAMINE 4,6-DEHYDRATASE"/>
    <property type="match status" value="1"/>
</dbReference>
<reference evidence="4 5" key="1">
    <citation type="submission" date="2012-06" db="EMBL/GenBank/DDBJ databases">
        <title>The complete chromosome of genome of Turneriella parva DSM 21527.</title>
        <authorList>
            <consortium name="US DOE Joint Genome Institute (JGI-PGF)"/>
            <person name="Lucas S."/>
            <person name="Han J."/>
            <person name="Lapidus A."/>
            <person name="Bruce D."/>
            <person name="Goodwin L."/>
            <person name="Pitluck S."/>
            <person name="Peters L."/>
            <person name="Kyrpides N."/>
            <person name="Mavromatis K."/>
            <person name="Ivanova N."/>
            <person name="Mikhailova N."/>
            <person name="Chertkov O."/>
            <person name="Detter J.C."/>
            <person name="Tapia R."/>
            <person name="Han C."/>
            <person name="Land M."/>
            <person name="Hauser L."/>
            <person name="Markowitz V."/>
            <person name="Cheng J.-F."/>
            <person name="Hugenholtz P."/>
            <person name="Woyke T."/>
            <person name="Wu D."/>
            <person name="Gronow S."/>
            <person name="Wellnitz S."/>
            <person name="Brambilla E."/>
            <person name="Klenk H.-P."/>
            <person name="Eisen J.A."/>
        </authorList>
    </citation>
    <scope>NUCLEOTIDE SEQUENCE [LARGE SCALE GENOMIC DNA]</scope>
    <source>
        <strain evidence="5">ATCC BAA-1111 / DSM 21527 / NCTC 11395 / H</strain>
    </source>
</reference>
<keyword evidence="2" id="KW-0472">Membrane</keyword>
<dbReference type="OrthoDB" id="9803111at2"/>
<sequence>MQLRLKPQTLTGIGDFLLLAGGYAVYLHWVNLSPYWAIPVSALHVAALVALKLYRANLRFLSLYALRTLFVVSLVGVMVAVANGFYAGGNHLAEAAALMVFQNSATLVHRLFWYFRLNPETRFKKQGLTPVIIYGAGTVAHHLLQDLSAEDLLGKYQIAAIVDNDKQKSGGHVGPYRIHAGSELRALAEKHNAAEIWFTMPATPDFLREVMDNLQNLSITYKLVPRKLAQFAPDVRKLRIEDLIRRPEIRLDESRLITALKSKRVLITGAAGSIGRELARQIKALVPARLTLIDQWEHGVYQLEQEFNADNIFCAIADVRNERRLHDIIAAEKPQVIFHAAAYKHVPLMESNHLQAIETNILGTWHLIGAISKYLKENSAAEPVRLVNISTDKAVAPENIMGITKRLAELIVYNSGMKSVGRLQTASVRFGNVLGSSGSVVPLFWEQIQQGGPLTVTHPDMERFFMTIPEAVRLVLQAASLPEEAETILALDMGKPVRIVELAERLILLAGKKPHEDIQIVYSGIRPGEKLKEELFWEKDSVRTAIPFIFRSTAELKSLDVEDFLLKLREALEGEHSRSWYKEFLLRFV</sequence>
<name>I4B181_TURPD</name>
<evidence type="ECO:0000256" key="1">
    <source>
        <dbReference type="ARBA" id="ARBA00007430"/>
    </source>
</evidence>
<dbReference type="RefSeq" id="WP_014801558.1">
    <property type="nucleotide sequence ID" value="NC_018020.1"/>
</dbReference>
<dbReference type="PANTHER" id="PTHR43318:SF1">
    <property type="entry name" value="POLYSACCHARIDE BIOSYNTHESIS PROTEIN EPSC-RELATED"/>
    <property type="match status" value="1"/>
</dbReference>
<evidence type="ECO:0000259" key="3">
    <source>
        <dbReference type="Pfam" id="PF02719"/>
    </source>
</evidence>
<dbReference type="CDD" id="cd05237">
    <property type="entry name" value="UDP_invert_4-6DH_SDR_e"/>
    <property type="match status" value="1"/>
</dbReference>
<evidence type="ECO:0000256" key="2">
    <source>
        <dbReference type="SAM" id="Phobius"/>
    </source>
</evidence>
<feature type="transmembrane region" description="Helical" evidence="2">
    <location>
        <begin position="12"/>
        <end position="29"/>
    </location>
</feature>
<keyword evidence="2" id="KW-0812">Transmembrane</keyword>